<gene>
    <name evidence="6" type="ORF">FPZ11_17650</name>
</gene>
<keyword evidence="2" id="KW-0418">Kinase</keyword>
<feature type="transmembrane region" description="Helical" evidence="4">
    <location>
        <begin position="105"/>
        <end position="122"/>
    </location>
</feature>
<proteinExistence type="predicted"/>
<dbReference type="InterPro" id="IPR003594">
    <property type="entry name" value="HATPase_dom"/>
</dbReference>
<feature type="transmembrane region" description="Helical" evidence="4">
    <location>
        <begin position="50"/>
        <end position="69"/>
    </location>
</feature>
<dbReference type="Gene3D" id="3.30.565.10">
    <property type="entry name" value="Histidine kinase-like ATPase, C-terminal domain"/>
    <property type="match status" value="1"/>
</dbReference>
<dbReference type="Pfam" id="PF02518">
    <property type="entry name" value="HATPase_c"/>
    <property type="match status" value="1"/>
</dbReference>
<dbReference type="GO" id="GO:0000160">
    <property type="term" value="P:phosphorelay signal transduction system"/>
    <property type="evidence" value="ECO:0007669"/>
    <property type="project" value="UniProtKB-KW"/>
</dbReference>
<dbReference type="CDD" id="cd16917">
    <property type="entry name" value="HATPase_UhpB-NarQ-NarX-like"/>
    <property type="match status" value="1"/>
</dbReference>
<keyword evidence="6" id="KW-0547">Nucleotide-binding</keyword>
<keyword evidence="3" id="KW-0902">Two-component regulatory system</keyword>
<evidence type="ECO:0000259" key="5">
    <source>
        <dbReference type="Pfam" id="PF02518"/>
    </source>
</evidence>
<feature type="transmembrane region" description="Helical" evidence="4">
    <location>
        <begin position="128"/>
        <end position="149"/>
    </location>
</feature>
<dbReference type="Proteomes" id="UP000320216">
    <property type="component" value="Chromosome"/>
</dbReference>
<feature type="transmembrane region" description="Helical" evidence="4">
    <location>
        <begin position="75"/>
        <end position="93"/>
    </location>
</feature>
<evidence type="ECO:0000256" key="1">
    <source>
        <dbReference type="ARBA" id="ARBA00022679"/>
    </source>
</evidence>
<evidence type="ECO:0000256" key="2">
    <source>
        <dbReference type="ARBA" id="ARBA00022777"/>
    </source>
</evidence>
<evidence type="ECO:0000313" key="7">
    <source>
        <dbReference type="Proteomes" id="UP000320216"/>
    </source>
</evidence>
<name>A0A5B8M8G3_9MICO</name>
<keyword evidence="6" id="KW-0067">ATP-binding</keyword>
<dbReference type="GO" id="GO:0005524">
    <property type="term" value="F:ATP binding"/>
    <property type="evidence" value="ECO:0007669"/>
    <property type="project" value="UniProtKB-KW"/>
</dbReference>
<dbReference type="AlphaFoldDB" id="A0A5B8M8G3"/>
<keyword evidence="4" id="KW-0812">Transmembrane</keyword>
<dbReference type="KEGG" id="huw:FPZ11_17650"/>
<dbReference type="RefSeq" id="WP_146322338.1">
    <property type="nucleotide sequence ID" value="NZ_CP042305.1"/>
</dbReference>
<evidence type="ECO:0000313" key="6">
    <source>
        <dbReference type="EMBL" id="QDZ16334.1"/>
    </source>
</evidence>
<dbReference type="PANTHER" id="PTHR24421">
    <property type="entry name" value="NITRATE/NITRITE SENSOR PROTEIN NARX-RELATED"/>
    <property type="match status" value="1"/>
</dbReference>
<dbReference type="InterPro" id="IPR050482">
    <property type="entry name" value="Sensor_HK_TwoCompSys"/>
</dbReference>
<dbReference type="InterPro" id="IPR036890">
    <property type="entry name" value="HATPase_C_sf"/>
</dbReference>
<feature type="transmembrane region" description="Helical" evidence="4">
    <location>
        <begin position="24"/>
        <end position="43"/>
    </location>
</feature>
<organism evidence="6 7">
    <name type="scientific">Humibacter ginsenosidimutans</name>
    <dbReference type="NCBI Taxonomy" id="2599293"/>
    <lineage>
        <taxon>Bacteria</taxon>
        <taxon>Bacillati</taxon>
        <taxon>Actinomycetota</taxon>
        <taxon>Actinomycetes</taxon>
        <taxon>Micrococcales</taxon>
        <taxon>Microbacteriaceae</taxon>
        <taxon>Humibacter</taxon>
    </lineage>
</organism>
<protein>
    <submittedName>
        <fullName evidence="6">ATP-binding protein</fullName>
    </submittedName>
</protein>
<evidence type="ECO:0000256" key="4">
    <source>
        <dbReference type="SAM" id="Phobius"/>
    </source>
</evidence>
<evidence type="ECO:0000256" key="3">
    <source>
        <dbReference type="ARBA" id="ARBA00023012"/>
    </source>
</evidence>
<dbReference type="OrthoDB" id="3534856at2"/>
<dbReference type="SUPFAM" id="SSF55874">
    <property type="entry name" value="ATPase domain of HSP90 chaperone/DNA topoisomerase II/histidine kinase"/>
    <property type="match status" value="1"/>
</dbReference>
<feature type="domain" description="Histidine kinase/HSP90-like ATPase" evidence="5">
    <location>
        <begin position="306"/>
        <end position="393"/>
    </location>
</feature>
<dbReference type="GO" id="GO:0016301">
    <property type="term" value="F:kinase activity"/>
    <property type="evidence" value="ECO:0007669"/>
    <property type="project" value="UniProtKB-KW"/>
</dbReference>
<accession>A0A5B8M8G3</accession>
<keyword evidence="4" id="KW-0472">Membrane</keyword>
<dbReference type="EMBL" id="CP042305">
    <property type="protein sequence ID" value="QDZ16334.1"/>
    <property type="molecule type" value="Genomic_DNA"/>
</dbReference>
<keyword evidence="7" id="KW-1185">Reference proteome</keyword>
<keyword evidence="1" id="KW-0808">Transferase</keyword>
<keyword evidence="4" id="KW-1133">Transmembrane helix</keyword>
<reference evidence="6 7" key="1">
    <citation type="submission" date="2019-07" db="EMBL/GenBank/DDBJ databases">
        <title>Full genome sequence of Humibacter sp. WJ7-1.</title>
        <authorList>
            <person name="Im W.-T."/>
        </authorList>
    </citation>
    <scope>NUCLEOTIDE SEQUENCE [LARGE SCALE GENOMIC DNA]</scope>
    <source>
        <strain evidence="6 7">WJ7-1</strain>
    </source>
</reference>
<feature type="transmembrane region" description="Helical" evidence="4">
    <location>
        <begin position="161"/>
        <end position="177"/>
    </location>
</feature>
<sequence length="399" mass="41806">MSFGVPAQVARDAGDRAVAMSTQVGALLCLVAALASVLAPGFFAAGGVRWWAAGCLLPMIALMVTVVVTRSATAMAVYIVVGAASTFAYTVALLQQTSSYQNTDLFVVALPIVALMLVGGSARDALQGVLWATAAYAVGALAVFMAAIVTDRQFRFDSISLAAYVMFMGMLLFYGFARGAHRGAHTLILRTFREQRADEVRRSVAAELRTELHDTTLSELAAIASADPGPLSPRLRERLESDIRHWTESAHRPAAAGTVDDSTWAASDLAKAITHARDAGLLVQVTGDRGPYIALPHHARRAVGLAARQCLVNVIKHSGQSSAEVMLSASGGSTSVVVVDAGRGFDVGTLTVEGNDRMGLLHSVIERVERVGGSVSVFSRPGAGTSILMVVPSDGEVSG</sequence>